<feature type="transmembrane region" description="Helical" evidence="1">
    <location>
        <begin position="40"/>
        <end position="65"/>
    </location>
</feature>
<keyword evidence="1" id="KW-0812">Transmembrane</keyword>
<reference evidence="3" key="1">
    <citation type="journal article" date="2014" name="Front. Microbiol.">
        <title>High frequency of phylogenetically diverse reductive dehalogenase-homologous genes in deep subseafloor sedimentary metagenomes.</title>
        <authorList>
            <person name="Kawai M."/>
            <person name="Futagami T."/>
            <person name="Toyoda A."/>
            <person name="Takaki Y."/>
            <person name="Nishi S."/>
            <person name="Hori S."/>
            <person name="Arai W."/>
            <person name="Tsubouchi T."/>
            <person name="Morono Y."/>
            <person name="Uchiyama I."/>
            <person name="Ito T."/>
            <person name="Fujiyama A."/>
            <person name="Inagaki F."/>
            <person name="Takami H."/>
        </authorList>
    </citation>
    <scope>NUCLEOTIDE SEQUENCE</scope>
    <source>
        <strain evidence="3">Expedition CK06-06</strain>
    </source>
</reference>
<name>X1RV69_9ZZZZ</name>
<evidence type="ECO:0000313" key="3">
    <source>
        <dbReference type="EMBL" id="GAI84553.1"/>
    </source>
</evidence>
<proteinExistence type="predicted"/>
<feature type="transmembrane region" description="Helical" evidence="1">
    <location>
        <begin position="12"/>
        <end position="34"/>
    </location>
</feature>
<keyword evidence="1" id="KW-0472">Membrane</keyword>
<accession>X1RV69</accession>
<evidence type="ECO:0000259" key="2">
    <source>
        <dbReference type="Pfam" id="PF01970"/>
    </source>
</evidence>
<dbReference type="PANTHER" id="PTHR35342">
    <property type="entry name" value="TRICARBOXYLIC TRANSPORT PROTEIN"/>
    <property type="match status" value="1"/>
</dbReference>
<protein>
    <recommendedName>
        <fullName evidence="2">DUF112 domain-containing protein</fullName>
    </recommendedName>
</protein>
<feature type="domain" description="DUF112" evidence="2">
    <location>
        <begin position="18"/>
        <end position="83"/>
    </location>
</feature>
<sequence>MFGDILAGFDMVLALDNLLAAFFGVTFGMVMGAIPGLTSNMAICLLLPFTFYLNPIAGIAMLMGLSKGGNFGGSIPAILFNIP</sequence>
<dbReference type="AlphaFoldDB" id="X1RV69"/>
<dbReference type="PANTHER" id="PTHR35342:SF5">
    <property type="entry name" value="TRICARBOXYLIC TRANSPORT PROTEIN"/>
    <property type="match status" value="1"/>
</dbReference>
<dbReference type="Pfam" id="PF01970">
    <property type="entry name" value="TctA"/>
    <property type="match status" value="1"/>
</dbReference>
<comment type="caution">
    <text evidence="3">The sequence shown here is derived from an EMBL/GenBank/DDBJ whole genome shotgun (WGS) entry which is preliminary data.</text>
</comment>
<dbReference type="InterPro" id="IPR002823">
    <property type="entry name" value="DUF112_TM"/>
</dbReference>
<gene>
    <name evidence="3" type="ORF">S12H4_21624</name>
</gene>
<organism evidence="3">
    <name type="scientific">marine sediment metagenome</name>
    <dbReference type="NCBI Taxonomy" id="412755"/>
    <lineage>
        <taxon>unclassified sequences</taxon>
        <taxon>metagenomes</taxon>
        <taxon>ecological metagenomes</taxon>
    </lineage>
</organism>
<feature type="non-terminal residue" evidence="3">
    <location>
        <position position="83"/>
    </location>
</feature>
<evidence type="ECO:0000256" key="1">
    <source>
        <dbReference type="SAM" id="Phobius"/>
    </source>
</evidence>
<dbReference type="EMBL" id="BARW01011148">
    <property type="protein sequence ID" value="GAI84553.1"/>
    <property type="molecule type" value="Genomic_DNA"/>
</dbReference>
<keyword evidence="1" id="KW-1133">Transmembrane helix</keyword>